<proteinExistence type="predicted"/>
<name>A0AAW7DID0_9FLAO</name>
<reference evidence="2" key="1">
    <citation type="submission" date="2020-06" db="EMBL/GenBank/DDBJ databases">
        <authorList>
            <person name="Dong N."/>
        </authorList>
    </citation>
    <scope>NUCLEOTIDE SEQUENCE</scope>
    <source>
        <strain evidence="2">210</strain>
    </source>
</reference>
<dbReference type="Proteomes" id="UP001173578">
    <property type="component" value="Unassembled WGS sequence"/>
</dbReference>
<dbReference type="PROSITE" id="PS51257">
    <property type="entry name" value="PROKAR_LIPOPROTEIN"/>
    <property type="match status" value="1"/>
</dbReference>
<evidence type="ECO:0008006" key="4">
    <source>
        <dbReference type="Google" id="ProtNLM"/>
    </source>
</evidence>
<evidence type="ECO:0000256" key="1">
    <source>
        <dbReference type="SAM" id="MobiDB-lite"/>
    </source>
</evidence>
<feature type="region of interest" description="Disordered" evidence="1">
    <location>
        <begin position="27"/>
        <end position="51"/>
    </location>
</feature>
<evidence type="ECO:0000313" key="3">
    <source>
        <dbReference type="Proteomes" id="UP001173578"/>
    </source>
</evidence>
<dbReference type="EMBL" id="JACALR010000002">
    <property type="protein sequence ID" value="MDM1550410.1"/>
    <property type="molecule type" value="Genomic_DNA"/>
</dbReference>
<dbReference type="RefSeq" id="WP_286485154.1">
    <property type="nucleotide sequence ID" value="NZ_JACALR010000002.1"/>
</dbReference>
<evidence type="ECO:0000313" key="2">
    <source>
        <dbReference type="EMBL" id="MDM1550410.1"/>
    </source>
</evidence>
<reference evidence="2" key="2">
    <citation type="journal article" date="2022" name="Sci. Total Environ.">
        <title>Prevalence, transmission, and molecular epidemiology of tet(X)-positive bacteria among humans, animals, and environmental niches in China: An epidemiological, and genomic-based study.</title>
        <authorList>
            <person name="Dong N."/>
            <person name="Zeng Y."/>
            <person name="Cai C."/>
            <person name="Sun C."/>
            <person name="Lu J."/>
            <person name="Liu C."/>
            <person name="Zhou H."/>
            <person name="Sun Q."/>
            <person name="Shu L."/>
            <person name="Wang H."/>
            <person name="Wang Y."/>
            <person name="Wang S."/>
            <person name="Wu C."/>
            <person name="Chan E.W."/>
            <person name="Chen G."/>
            <person name="Shen Z."/>
            <person name="Chen S."/>
            <person name="Zhang R."/>
        </authorList>
    </citation>
    <scope>NUCLEOTIDE SEQUENCE</scope>
    <source>
        <strain evidence="2">210</strain>
    </source>
</reference>
<accession>A0AAW7DID0</accession>
<sequence>MKKNLFAILAISALVFTSCKDDKKATETNTENVEAKSDNETESNSGEATSTSNLLADVTLLNKAEKELKELPKFKGKEIKVFQQVYFYGDGRIKLAIQDPTKPENIDDYLFQNGKWQEPQPVQISGGGSMDDNVFPLNDIKFETVANINKQVEAKSKDIEGAQPLGALYYAMNLATGELRWMASVQGTRGNYTGMFNSDGSLKSFDQN</sequence>
<organism evidence="2 3">
    <name type="scientific">Empedobacter falsenii</name>
    <dbReference type="NCBI Taxonomy" id="343874"/>
    <lineage>
        <taxon>Bacteria</taxon>
        <taxon>Pseudomonadati</taxon>
        <taxon>Bacteroidota</taxon>
        <taxon>Flavobacteriia</taxon>
        <taxon>Flavobacteriales</taxon>
        <taxon>Weeksellaceae</taxon>
        <taxon>Empedobacter</taxon>
    </lineage>
</organism>
<dbReference type="AlphaFoldDB" id="A0AAW7DID0"/>
<gene>
    <name evidence="2" type="ORF">HX095_04215</name>
</gene>
<comment type="caution">
    <text evidence="2">The sequence shown here is derived from an EMBL/GenBank/DDBJ whole genome shotgun (WGS) entry which is preliminary data.</text>
</comment>
<protein>
    <recommendedName>
        <fullName evidence="4">Beta-lactamase-inhibitor-like PepSY-like domain-containing protein</fullName>
    </recommendedName>
</protein>
<feature type="compositionally biased region" description="Polar residues" evidence="1">
    <location>
        <begin position="42"/>
        <end position="51"/>
    </location>
</feature>